<feature type="region of interest" description="Disordered" evidence="1">
    <location>
        <begin position="1"/>
        <end position="26"/>
    </location>
</feature>
<evidence type="ECO:0000313" key="3">
    <source>
        <dbReference type="Proteomes" id="UP000467840"/>
    </source>
</evidence>
<sequence>MGESDMVDVPGNQAEGSQNSNGDKSTYLAVGKDEYQSAVQENCGNQSTSGKQADLRSMATDECSKKVEAVSKAEPCNVITEGAACYEFRIKDEHLGLRREDVYLLN</sequence>
<organism evidence="2 3">
    <name type="scientific">Hevea brasiliensis</name>
    <name type="common">Para rubber tree</name>
    <name type="synonym">Siphonia brasiliensis</name>
    <dbReference type="NCBI Taxonomy" id="3981"/>
    <lineage>
        <taxon>Eukaryota</taxon>
        <taxon>Viridiplantae</taxon>
        <taxon>Streptophyta</taxon>
        <taxon>Embryophyta</taxon>
        <taxon>Tracheophyta</taxon>
        <taxon>Spermatophyta</taxon>
        <taxon>Magnoliopsida</taxon>
        <taxon>eudicotyledons</taxon>
        <taxon>Gunneridae</taxon>
        <taxon>Pentapetalae</taxon>
        <taxon>rosids</taxon>
        <taxon>fabids</taxon>
        <taxon>Malpighiales</taxon>
        <taxon>Euphorbiaceae</taxon>
        <taxon>Crotonoideae</taxon>
        <taxon>Micrandreae</taxon>
        <taxon>Hevea</taxon>
    </lineage>
</organism>
<keyword evidence="3" id="KW-1185">Reference proteome</keyword>
<dbReference type="EMBL" id="JAAGAX010000006">
    <property type="protein sequence ID" value="KAF2311739.1"/>
    <property type="molecule type" value="Genomic_DNA"/>
</dbReference>
<dbReference type="AlphaFoldDB" id="A0A6A6MIA3"/>
<reference evidence="2 3" key="1">
    <citation type="journal article" date="2020" name="Mol. Plant">
        <title>The Chromosome-Based Rubber Tree Genome Provides New Insights into Spurge Genome Evolution and Rubber Biosynthesis.</title>
        <authorList>
            <person name="Liu J."/>
            <person name="Shi C."/>
            <person name="Shi C.C."/>
            <person name="Li W."/>
            <person name="Zhang Q.J."/>
            <person name="Zhang Y."/>
            <person name="Li K."/>
            <person name="Lu H.F."/>
            <person name="Shi C."/>
            <person name="Zhu S.T."/>
            <person name="Xiao Z.Y."/>
            <person name="Nan H."/>
            <person name="Yue Y."/>
            <person name="Zhu X.G."/>
            <person name="Wu Y."/>
            <person name="Hong X.N."/>
            <person name="Fan G.Y."/>
            <person name="Tong Y."/>
            <person name="Zhang D."/>
            <person name="Mao C.L."/>
            <person name="Liu Y.L."/>
            <person name="Hao S.J."/>
            <person name="Liu W.Q."/>
            <person name="Lv M.Q."/>
            <person name="Zhang H.B."/>
            <person name="Liu Y."/>
            <person name="Hu-Tang G.R."/>
            <person name="Wang J.P."/>
            <person name="Wang J.H."/>
            <person name="Sun Y.H."/>
            <person name="Ni S.B."/>
            <person name="Chen W.B."/>
            <person name="Zhang X.C."/>
            <person name="Jiao Y.N."/>
            <person name="Eichler E.E."/>
            <person name="Li G.H."/>
            <person name="Liu X."/>
            <person name="Gao L.Z."/>
        </authorList>
    </citation>
    <scope>NUCLEOTIDE SEQUENCE [LARGE SCALE GENOMIC DNA]</scope>
    <source>
        <strain evidence="3">cv. GT1</strain>
        <tissue evidence="2">Leaf</tissue>
    </source>
</reference>
<feature type="compositionally biased region" description="Polar residues" evidence="1">
    <location>
        <begin position="14"/>
        <end position="24"/>
    </location>
</feature>
<name>A0A6A6MIA3_HEVBR</name>
<evidence type="ECO:0000313" key="2">
    <source>
        <dbReference type="EMBL" id="KAF2311739.1"/>
    </source>
</evidence>
<dbReference type="Proteomes" id="UP000467840">
    <property type="component" value="Chromosome 14"/>
</dbReference>
<evidence type="ECO:0000256" key="1">
    <source>
        <dbReference type="SAM" id="MobiDB-lite"/>
    </source>
</evidence>
<gene>
    <name evidence="2" type="ORF">GH714_026465</name>
</gene>
<comment type="caution">
    <text evidence="2">The sequence shown here is derived from an EMBL/GenBank/DDBJ whole genome shotgun (WGS) entry which is preliminary data.</text>
</comment>
<proteinExistence type="predicted"/>
<protein>
    <submittedName>
        <fullName evidence="2">Uncharacterized protein</fullName>
    </submittedName>
</protein>
<accession>A0A6A6MIA3</accession>